<accession>A0A1H3G2V1</accession>
<keyword evidence="1" id="KW-0812">Transmembrane</keyword>
<keyword evidence="1" id="KW-0472">Membrane</keyword>
<keyword evidence="1" id="KW-1133">Transmembrane helix</keyword>
<evidence type="ECO:0000313" key="2">
    <source>
        <dbReference type="EMBL" id="SDX97415.1"/>
    </source>
</evidence>
<feature type="transmembrane region" description="Helical" evidence="1">
    <location>
        <begin position="183"/>
        <end position="202"/>
    </location>
</feature>
<feature type="transmembrane region" description="Helical" evidence="1">
    <location>
        <begin position="223"/>
        <end position="247"/>
    </location>
</feature>
<reference evidence="3" key="1">
    <citation type="submission" date="2016-10" db="EMBL/GenBank/DDBJ databases">
        <authorList>
            <person name="Varghese N."/>
            <person name="Submissions S."/>
        </authorList>
    </citation>
    <scope>NUCLEOTIDE SEQUENCE [LARGE SCALE GENOMIC DNA]</scope>
    <source>
        <strain evidence="3">DC30,IBRC 10041,KCTC 4046</strain>
    </source>
</reference>
<name>A0A1H3G2V1_9EURY</name>
<dbReference type="EMBL" id="FNPC01000002">
    <property type="protein sequence ID" value="SDX97415.1"/>
    <property type="molecule type" value="Genomic_DNA"/>
</dbReference>
<gene>
    <name evidence="2" type="ORF">SAMN05216564_102308</name>
</gene>
<proteinExistence type="predicted"/>
<feature type="transmembrane region" description="Helical" evidence="1">
    <location>
        <begin position="310"/>
        <end position="329"/>
    </location>
</feature>
<feature type="transmembrane region" description="Helical" evidence="1">
    <location>
        <begin position="341"/>
        <end position="362"/>
    </location>
</feature>
<evidence type="ECO:0000313" key="3">
    <source>
        <dbReference type="Proteomes" id="UP000199079"/>
    </source>
</evidence>
<dbReference type="Proteomes" id="UP000199079">
    <property type="component" value="Unassembled WGS sequence"/>
</dbReference>
<sequence length="374" mass="39388">MLLVLCVDLDDDLGRKTGTDTPVIGRDAVTEAAVALATVDPEDSDVNVLFQGVTVHDELAATSDEEVAVAAVTGVDGSDVQANRKVGEEVDRVLAELSSGEEVSAIVITDGAQDESVLPVIRSRLPVDGVRRVVVRQAQNLESMYYTMKQVLADPETRGTILVPLGILLLIYPLVVLANLFDVAGAMVLGIISALLGLYSLFRGLGLESAVDTTADRVRNVLYAGRVTLITYVVALALLVIGGVQGYETFETVRATIAPDDPMPVGPAVAAVVHGAVQWLAAAGITSSLGQITDEYLAGRFRWRYLNAPVYVVSIAAVLYALSGFFLPPVAGVRSFLLGDLALVLTAGTLLGVLSTLTFAVAESRTEDRPADPA</sequence>
<protein>
    <submittedName>
        <fullName evidence="2">Putative membrane protein</fullName>
    </submittedName>
</protein>
<evidence type="ECO:0000256" key="1">
    <source>
        <dbReference type="SAM" id="Phobius"/>
    </source>
</evidence>
<dbReference type="PANTHER" id="PTHR38815:SF1">
    <property type="entry name" value="DUF373 FAMILY PROTEIN"/>
    <property type="match status" value="1"/>
</dbReference>
<dbReference type="PANTHER" id="PTHR38815">
    <property type="entry name" value="HYPOTHETICAL MEMBRANE PROTEIN, CONSERVED, DUF373 FAMILY"/>
    <property type="match status" value="1"/>
</dbReference>
<organism evidence="2 3">
    <name type="scientific">Halopenitus persicus</name>
    <dbReference type="NCBI Taxonomy" id="1048396"/>
    <lineage>
        <taxon>Archaea</taxon>
        <taxon>Methanobacteriati</taxon>
        <taxon>Methanobacteriota</taxon>
        <taxon>Stenosarchaea group</taxon>
        <taxon>Halobacteria</taxon>
        <taxon>Halobacteriales</taxon>
        <taxon>Haloferacaceae</taxon>
        <taxon>Halopenitus</taxon>
    </lineage>
</organism>
<dbReference type="InterPro" id="IPR007254">
    <property type="entry name" value="DUF373"/>
</dbReference>
<feature type="transmembrane region" description="Helical" evidence="1">
    <location>
        <begin position="159"/>
        <end position="177"/>
    </location>
</feature>
<dbReference type="Pfam" id="PF04123">
    <property type="entry name" value="DUF373"/>
    <property type="match status" value="1"/>
</dbReference>
<dbReference type="RefSeq" id="WP_021073135.1">
    <property type="nucleotide sequence ID" value="NZ_FNPC01000002.1"/>
</dbReference>
<keyword evidence="3" id="KW-1185">Reference proteome</keyword>
<dbReference type="AlphaFoldDB" id="A0A1H3G2V1"/>
<dbReference type="GeneID" id="43838860"/>
<dbReference type="OrthoDB" id="201773at2157"/>